<feature type="domain" description="PAC" evidence="17">
    <location>
        <begin position="414"/>
        <end position="464"/>
    </location>
</feature>
<evidence type="ECO:0000256" key="14">
    <source>
        <dbReference type="ARBA" id="ARBA00023026"/>
    </source>
</evidence>
<comment type="catalytic activity">
    <reaction evidence="1">
        <text>ATP + protein L-histidine = ADP + protein N-phospho-L-histidine.</text>
        <dbReference type="EC" id="2.7.13.3"/>
    </reaction>
</comment>
<dbReference type="Gene3D" id="3.30.565.10">
    <property type="entry name" value="Histidine kinase-like ATPase, C-terminal domain"/>
    <property type="match status" value="1"/>
</dbReference>
<keyword evidence="11" id="KW-0418">Kinase</keyword>
<dbReference type="InterPro" id="IPR011102">
    <property type="entry name" value="Sig_transdc_His_kinase_HWE"/>
</dbReference>
<dbReference type="Gene3D" id="3.30.450.20">
    <property type="entry name" value="PAS domain"/>
    <property type="match status" value="3"/>
</dbReference>
<dbReference type="InterPro" id="IPR000014">
    <property type="entry name" value="PAS"/>
</dbReference>
<feature type="transmembrane region" description="Helical" evidence="16">
    <location>
        <begin position="280"/>
        <end position="300"/>
    </location>
</feature>
<evidence type="ECO:0000256" key="5">
    <source>
        <dbReference type="ARBA" id="ARBA00022606"/>
    </source>
</evidence>
<accession>A0ABS1UWT3</accession>
<dbReference type="Proteomes" id="UP000606490">
    <property type="component" value="Unassembled WGS sequence"/>
</dbReference>
<dbReference type="InterPro" id="IPR000700">
    <property type="entry name" value="PAS-assoc_C"/>
</dbReference>
<dbReference type="PANTHER" id="PTHR41523">
    <property type="entry name" value="TWO-COMPONENT SYSTEM SENSOR PROTEIN"/>
    <property type="match status" value="1"/>
</dbReference>
<evidence type="ECO:0000256" key="13">
    <source>
        <dbReference type="ARBA" id="ARBA00022991"/>
    </source>
</evidence>
<evidence type="ECO:0000256" key="7">
    <source>
        <dbReference type="ARBA" id="ARBA00022643"/>
    </source>
</evidence>
<dbReference type="SUPFAM" id="SSF55874">
    <property type="entry name" value="ATPase domain of HSP90 chaperone/DNA topoisomerase II/histidine kinase"/>
    <property type="match status" value="1"/>
</dbReference>
<evidence type="ECO:0000256" key="9">
    <source>
        <dbReference type="ARBA" id="ARBA00022737"/>
    </source>
</evidence>
<gene>
    <name evidence="18" type="ORF">JMJ55_01285</name>
</gene>
<sequence length="791" mass="84073">MLLLVGAVALPLTLLAGLGVWQAHEQAWARAESEALGQARLLAAAVDREFDRLEVGLRALANSTALAEGRLDGVEAEMRALSSQLDGTPIGLVKAGGPQLVSTVWPPGERRPEATIPPAVVGSLASGRAEISDLITSHNTGRQVIAVVMPVPPPAPDGRPGPVPPTHAFAAALPPGWLATALRRPAGAEAEAPIVTVIDRTGRIVARSRGEAELLGRAVRPAFLDRLHGAAEGIFTNAATYEGESARFAFARAPRSGFTVALALAEADLQAPLQEALGRVGLLAAGILAAGAALAAWLAARIARMLRRLGAADASRPLLREVDELAGAIAARDRAIQRLAESERRFRALGAAGALVLWRGDAGGGILEAEGWETLTGQPDTALRGDGWLTMLHPADRNSTVAVWGAARSAGSPVDVEYRVRTRAGDWHWVRARGVPVGDGDALEWVGVVEDVHERRLAALALAERQERLRLAVEAARLNTWEYEPPSDRGTRAARVEEALVAPEGSGFRLADWIASVHPEDRAAAEEQLRSLIEGRSAAFRAEFRVRRRPPAEGWAWIATYGAAVERDPATGQALRLAGVSQDVTERREAEQRRTLLMREVDHRAKNVLAVVQSVLRLTRRDDPARFATAVEARVAALARAHTLLAEAGWAGAELRELAGRELAGCPARMEGPRLTIAAAAVQPLAMVLHELAANAAKHGAATRPEGRIALTWRLEGDRLLLAWTEQGGPPVQAPARQGFGSRMIEAIVRNQLGGTLEMRWLAAGLDCRISLPAARVVAGEEASPVPAATP</sequence>
<keyword evidence="19" id="KW-1185">Reference proteome</keyword>
<name>A0ABS1UWT3_9PROT</name>
<keyword evidence="16" id="KW-1133">Transmembrane helix</keyword>
<keyword evidence="3" id="KW-0600">Photoreceptor protein</keyword>
<keyword evidence="14" id="KW-0843">Virulence</keyword>
<dbReference type="CDD" id="cd00130">
    <property type="entry name" value="PAS"/>
    <property type="match status" value="1"/>
</dbReference>
<dbReference type="PROSITE" id="PS50113">
    <property type="entry name" value="PAC"/>
    <property type="match status" value="2"/>
</dbReference>
<evidence type="ECO:0000313" key="18">
    <source>
        <dbReference type="EMBL" id="MBL6453933.1"/>
    </source>
</evidence>
<dbReference type="SMART" id="SM00911">
    <property type="entry name" value="HWE_HK"/>
    <property type="match status" value="1"/>
</dbReference>
<dbReference type="NCBIfam" id="TIGR00229">
    <property type="entry name" value="sensory_box"/>
    <property type="match status" value="1"/>
</dbReference>
<keyword evidence="10" id="KW-0547">Nucleotide-binding</keyword>
<keyword evidence="15" id="KW-0675">Receptor</keyword>
<feature type="domain" description="PAC" evidence="17">
    <location>
        <begin position="540"/>
        <end position="596"/>
    </location>
</feature>
<evidence type="ECO:0000256" key="15">
    <source>
        <dbReference type="ARBA" id="ARBA00023170"/>
    </source>
</evidence>
<evidence type="ECO:0000256" key="8">
    <source>
        <dbReference type="ARBA" id="ARBA00022679"/>
    </source>
</evidence>
<keyword evidence="13" id="KW-0157">Chromophore</keyword>
<evidence type="ECO:0000256" key="12">
    <source>
        <dbReference type="ARBA" id="ARBA00022840"/>
    </source>
</evidence>
<protein>
    <recommendedName>
        <fullName evidence="2">histidine kinase</fullName>
        <ecNumber evidence="2">2.7.13.3</ecNumber>
    </recommendedName>
</protein>
<dbReference type="InterPro" id="IPR013655">
    <property type="entry name" value="PAS_fold_3"/>
</dbReference>
<dbReference type="SMART" id="SM00086">
    <property type="entry name" value="PAC"/>
    <property type="match status" value="2"/>
</dbReference>
<dbReference type="Pfam" id="PF08447">
    <property type="entry name" value="PAS_3"/>
    <property type="match status" value="2"/>
</dbReference>
<evidence type="ECO:0000313" key="19">
    <source>
        <dbReference type="Proteomes" id="UP000606490"/>
    </source>
</evidence>
<keyword evidence="7" id="KW-0288">FMN</keyword>
<dbReference type="PANTHER" id="PTHR41523:SF8">
    <property type="entry name" value="ETHYLENE RESPONSE SENSOR PROTEIN"/>
    <property type="match status" value="1"/>
</dbReference>
<evidence type="ECO:0000256" key="10">
    <source>
        <dbReference type="ARBA" id="ARBA00022741"/>
    </source>
</evidence>
<evidence type="ECO:0000256" key="4">
    <source>
        <dbReference type="ARBA" id="ARBA00022553"/>
    </source>
</evidence>
<evidence type="ECO:0000256" key="1">
    <source>
        <dbReference type="ARBA" id="ARBA00000085"/>
    </source>
</evidence>
<evidence type="ECO:0000256" key="3">
    <source>
        <dbReference type="ARBA" id="ARBA00022543"/>
    </source>
</evidence>
<evidence type="ECO:0000256" key="2">
    <source>
        <dbReference type="ARBA" id="ARBA00012438"/>
    </source>
</evidence>
<dbReference type="EC" id="2.7.13.3" evidence="2"/>
<keyword evidence="6" id="KW-0285">Flavoprotein</keyword>
<keyword evidence="16" id="KW-0812">Transmembrane</keyword>
<evidence type="ECO:0000256" key="11">
    <source>
        <dbReference type="ARBA" id="ARBA00022777"/>
    </source>
</evidence>
<evidence type="ECO:0000259" key="17">
    <source>
        <dbReference type="PROSITE" id="PS50113"/>
    </source>
</evidence>
<keyword evidence="9" id="KW-0677">Repeat</keyword>
<evidence type="ECO:0000256" key="16">
    <source>
        <dbReference type="SAM" id="Phobius"/>
    </source>
</evidence>
<dbReference type="SUPFAM" id="SSF55785">
    <property type="entry name" value="PYP-like sensor domain (PAS domain)"/>
    <property type="match status" value="2"/>
</dbReference>
<evidence type="ECO:0000256" key="6">
    <source>
        <dbReference type="ARBA" id="ARBA00022630"/>
    </source>
</evidence>
<keyword evidence="12" id="KW-0067">ATP-binding</keyword>
<keyword evidence="5" id="KW-0716">Sensory transduction</keyword>
<dbReference type="InterPro" id="IPR001610">
    <property type="entry name" value="PAC"/>
</dbReference>
<keyword evidence="4" id="KW-0597">Phosphoprotein</keyword>
<dbReference type="InterPro" id="IPR036890">
    <property type="entry name" value="HATPase_C_sf"/>
</dbReference>
<comment type="caution">
    <text evidence="18">The sequence shown here is derived from an EMBL/GenBank/DDBJ whole genome shotgun (WGS) entry which is preliminary data.</text>
</comment>
<proteinExistence type="predicted"/>
<organism evidence="18 19">
    <name type="scientific">Belnapia mucosa</name>
    <dbReference type="NCBI Taxonomy" id="2804532"/>
    <lineage>
        <taxon>Bacteria</taxon>
        <taxon>Pseudomonadati</taxon>
        <taxon>Pseudomonadota</taxon>
        <taxon>Alphaproteobacteria</taxon>
        <taxon>Acetobacterales</taxon>
        <taxon>Roseomonadaceae</taxon>
        <taxon>Belnapia</taxon>
    </lineage>
</organism>
<keyword evidence="8" id="KW-0808">Transferase</keyword>
<dbReference type="Pfam" id="PF07536">
    <property type="entry name" value="HWE_HK"/>
    <property type="match status" value="1"/>
</dbReference>
<keyword evidence="16" id="KW-0472">Membrane</keyword>
<dbReference type="InterPro" id="IPR035965">
    <property type="entry name" value="PAS-like_dom_sf"/>
</dbReference>
<dbReference type="EMBL" id="JAEUXJ010000001">
    <property type="protein sequence ID" value="MBL6453933.1"/>
    <property type="molecule type" value="Genomic_DNA"/>
</dbReference>
<reference evidence="18 19" key="1">
    <citation type="submission" date="2021-01" db="EMBL/GenBank/DDBJ databases">
        <title>Belnapia mucosa sp. nov. and Belnapia arida sp. nov., isolated from the Tabernas Desert (Almeria, Spain).</title>
        <authorList>
            <person name="Molina-Menor E."/>
            <person name="Vidal-Verdu A."/>
            <person name="Calonge A."/>
            <person name="Satari L."/>
            <person name="Pereto Magraner J."/>
            <person name="Porcar Miralles M."/>
        </authorList>
    </citation>
    <scope>NUCLEOTIDE SEQUENCE [LARGE SCALE GENOMIC DNA]</scope>
    <source>
        <strain evidence="18 19">T6</strain>
    </source>
</reference>